<keyword evidence="2" id="KW-1185">Reference proteome</keyword>
<comment type="caution">
    <text evidence="1">The sequence shown here is derived from an EMBL/GenBank/DDBJ whole genome shotgun (WGS) entry which is preliminary data.</text>
</comment>
<organism evidence="1 2">
    <name type="scientific">Colletotrichum liriopes</name>
    <dbReference type="NCBI Taxonomy" id="708192"/>
    <lineage>
        <taxon>Eukaryota</taxon>
        <taxon>Fungi</taxon>
        <taxon>Dikarya</taxon>
        <taxon>Ascomycota</taxon>
        <taxon>Pezizomycotina</taxon>
        <taxon>Sordariomycetes</taxon>
        <taxon>Hypocreomycetidae</taxon>
        <taxon>Glomerellales</taxon>
        <taxon>Glomerellaceae</taxon>
        <taxon>Colletotrichum</taxon>
        <taxon>Colletotrichum spaethianum species complex</taxon>
    </lineage>
</organism>
<name>A0AA37H198_9PEZI</name>
<evidence type="ECO:0000313" key="2">
    <source>
        <dbReference type="Proteomes" id="UP001055172"/>
    </source>
</evidence>
<sequence>MTDNCTAPHTALQKGRDTSKDKIEAILVVIGRRRGPPRDALTTSLMLGMDLLNWLPVGAQHRLAKHPYSAAVYSADLRREAEKV</sequence>
<gene>
    <name evidence="1" type="ORF">ColLi_13983</name>
</gene>
<proteinExistence type="predicted"/>
<accession>A0AA37H198</accession>
<dbReference type="EMBL" id="BPPX01000072">
    <property type="protein sequence ID" value="GJC91145.1"/>
    <property type="molecule type" value="Genomic_DNA"/>
</dbReference>
<dbReference type="Proteomes" id="UP001055172">
    <property type="component" value="Unassembled WGS sequence"/>
</dbReference>
<evidence type="ECO:0000313" key="1">
    <source>
        <dbReference type="EMBL" id="GJC91145.1"/>
    </source>
</evidence>
<dbReference type="AlphaFoldDB" id="A0AA37H198"/>
<protein>
    <submittedName>
        <fullName evidence="1">Uncharacterized protein</fullName>
    </submittedName>
</protein>
<reference evidence="1 2" key="1">
    <citation type="submission" date="2021-07" db="EMBL/GenBank/DDBJ databases">
        <title>Genome data of Colletotrichum spaethianum.</title>
        <authorList>
            <person name="Utami Y.D."/>
            <person name="Hiruma K."/>
        </authorList>
    </citation>
    <scope>NUCLEOTIDE SEQUENCE [LARGE SCALE GENOMIC DNA]</scope>
    <source>
        <strain evidence="1 2">MAFF 242679</strain>
    </source>
</reference>